<name>A0A7X6DU03_9BACT</name>
<sequence length="146" mass="16684">MIPSLILWFTLFTLRPSTRPIQAPDPSPEAQEIASVIRQQLDAFTFNNYEEAYRLVSKKTKDRLSLDQYAQMVRAEYPEITKSLSVSLGEIRFAPDPTHATARVEITGFNHKKVTAEYQMIREEEGWRVDGITITTLRARGPIGWG</sequence>
<dbReference type="Pfam" id="PF16156">
    <property type="entry name" value="DUF4864"/>
    <property type="match status" value="1"/>
</dbReference>
<evidence type="ECO:0000313" key="2">
    <source>
        <dbReference type="Proteomes" id="UP000534783"/>
    </source>
</evidence>
<dbReference type="AlphaFoldDB" id="A0A7X6DU03"/>
<proteinExistence type="predicted"/>
<keyword evidence="2" id="KW-1185">Reference proteome</keyword>
<gene>
    <name evidence="1" type="ORF">MNODULE_21400</name>
</gene>
<protein>
    <submittedName>
        <fullName evidence="1">DUF4864 domain-containing protein</fullName>
    </submittedName>
</protein>
<dbReference type="InterPro" id="IPR032347">
    <property type="entry name" value="DUF4864"/>
</dbReference>
<dbReference type="Proteomes" id="UP000534783">
    <property type="component" value="Unassembled WGS sequence"/>
</dbReference>
<accession>A0A7X6DU03</accession>
<reference evidence="1 2" key="1">
    <citation type="journal article" date="2020" name="Nature">
        <title>Bacterial chemolithoautotrophy via manganese oxidation.</title>
        <authorList>
            <person name="Yu H."/>
            <person name="Leadbetter J.R."/>
        </authorList>
    </citation>
    <scope>NUCLEOTIDE SEQUENCE [LARGE SCALE GENOMIC DNA]</scope>
    <source>
        <strain evidence="1 2">Mn-1</strain>
    </source>
</reference>
<dbReference type="EMBL" id="VTOW01000006">
    <property type="protein sequence ID" value="NKE73319.1"/>
    <property type="molecule type" value="Genomic_DNA"/>
</dbReference>
<dbReference type="RefSeq" id="WP_168063272.1">
    <property type="nucleotide sequence ID" value="NZ_VTOW01000006.1"/>
</dbReference>
<organism evidence="1 2">
    <name type="scientific">Candidatus Manganitrophus noduliformans</name>
    <dbReference type="NCBI Taxonomy" id="2606439"/>
    <lineage>
        <taxon>Bacteria</taxon>
        <taxon>Pseudomonadati</taxon>
        <taxon>Nitrospirota</taxon>
        <taxon>Nitrospiria</taxon>
        <taxon>Candidatus Troglogloeales</taxon>
        <taxon>Candidatus Manganitrophaceae</taxon>
        <taxon>Candidatus Manganitrophus</taxon>
    </lineage>
</organism>
<comment type="caution">
    <text evidence="1">The sequence shown here is derived from an EMBL/GenBank/DDBJ whole genome shotgun (WGS) entry which is preliminary data.</text>
</comment>
<evidence type="ECO:0000313" key="1">
    <source>
        <dbReference type="EMBL" id="NKE73319.1"/>
    </source>
</evidence>